<organism evidence="2 3">
    <name type="scientific">Methylobacterium organophilum</name>
    <dbReference type="NCBI Taxonomy" id="410"/>
    <lineage>
        <taxon>Bacteria</taxon>
        <taxon>Pseudomonadati</taxon>
        <taxon>Pseudomonadota</taxon>
        <taxon>Alphaproteobacteria</taxon>
        <taxon>Hyphomicrobiales</taxon>
        <taxon>Methylobacteriaceae</taxon>
        <taxon>Methylobacterium</taxon>
    </lineage>
</organism>
<gene>
    <name evidence="2" type="ORF">LKMONMHP_2474</name>
</gene>
<reference evidence="2" key="1">
    <citation type="journal article" date="2021" name="Front. Microbiol.">
        <title>Comprehensive Comparative Genomics and Phenotyping of Methylobacterium Species.</title>
        <authorList>
            <person name="Alessa O."/>
            <person name="Ogura Y."/>
            <person name="Fujitani Y."/>
            <person name="Takami H."/>
            <person name="Hayashi T."/>
            <person name="Sahin N."/>
            <person name="Tani A."/>
        </authorList>
    </citation>
    <scope>NUCLEOTIDE SEQUENCE</scope>
    <source>
        <strain evidence="2">NBRC 15689</strain>
    </source>
</reference>
<feature type="region of interest" description="Disordered" evidence="1">
    <location>
        <begin position="1"/>
        <end position="22"/>
    </location>
</feature>
<evidence type="ECO:0000313" key="2">
    <source>
        <dbReference type="EMBL" id="GJE27614.1"/>
    </source>
</evidence>
<keyword evidence="3" id="KW-1185">Reference proteome</keyword>
<reference evidence="2" key="2">
    <citation type="submission" date="2021-08" db="EMBL/GenBank/DDBJ databases">
        <authorList>
            <person name="Tani A."/>
            <person name="Ola A."/>
            <person name="Ogura Y."/>
            <person name="Katsura K."/>
            <person name="Hayashi T."/>
        </authorList>
    </citation>
    <scope>NUCLEOTIDE SEQUENCE</scope>
    <source>
        <strain evidence="2">NBRC 15689</strain>
    </source>
</reference>
<name>A0ABQ4T9D8_METOR</name>
<proteinExistence type="predicted"/>
<protein>
    <submittedName>
        <fullName evidence="2">Uncharacterized protein</fullName>
    </submittedName>
</protein>
<dbReference type="SUPFAM" id="SSF56935">
    <property type="entry name" value="Porins"/>
    <property type="match status" value="1"/>
</dbReference>
<sequence>MNRAQRVTVPEPRRKKIPASAPNPVAPLAAPSVVDGKWTFGGAIRARIDANFDATNARTGAPDTRSYFGFDTLIVKAAYDSSTLFGAAQYRFYGGAYPYTRESGYKSTFGEFNFLQFAYAGVKLSPEDSISVGLQQVPFGLVPYFSTTFFETVGFVAGLEEVYNTGLKFSHVEKDFNYQLGYFPADGGNYFGISREASRYSTNVVKADSYVAGGSNNVEQHMLVGRGEYTFFRNEAVTATVGASIWHSSIYNYDTGTYGSKQQEALHFVGTYGPWTLRAIGARVDIDPRNPGGRNSLITIGSYDGSYNLATKAFFFSGDVSYKFTPTVGPFTEIVPYFNYSAYYKDQRAYRDTERYIVGSAWTIRNISGLYVYTEMRIGRNDPYTGAGQYTQGLAAGGDNKFKKSFYVNIGYYF</sequence>
<comment type="caution">
    <text evidence="2">The sequence shown here is derived from an EMBL/GenBank/DDBJ whole genome shotgun (WGS) entry which is preliminary data.</text>
</comment>
<dbReference type="Proteomes" id="UP001055156">
    <property type="component" value="Unassembled WGS sequence"/>
</dbReference>
<evidence type="ECO:0000313" key="3">
    <source>
        <dbReference type="Proteomes" id="UP001055156"/>
    </source>
</evidence>
<accession>A0ABQ4T9D8</accession>
<dbReference type="EMBL" id="BPQV01000006">
    <property type="protein sequence ID" value="GJE27614.1"/>
    <property type="molecule type" value="Genomic_DNA"/>
</dbReference>
<evidence type="ECO:0000256" key="1">
    <source>
        <dbReference type="SAM" id="MobiDB-lite"/>
    </source>
</evidence>